<keyword evidence="1" id="KW-0812">Transmembrane</keyword>
<reference evidence="2" key="1">
    <citation type="submission" date="2023-09" db="EMBL/GenBank/DDBJ databases">
        <title>Flavobacterium sp. 20NA77.7 isolated from freshwater.</title>
        <authorList>
            <person name="Le V."/>
            <person name="Ko S.-R."/>
            <person name="Ahn C.-Y."/>
            <person name="Oh H.-M."/>
        </authorList>
    </citation>
    <scope>NUCLEOTIDE SEQUENCE</scope>
    <source>
        <strain evidence="2">20NA77.7</strain>
    </source>
</reference>
<evidence type="ECO:0000313" key="3">
    <source>
        <dbReference type="Proteomes" id="UP001180481"/>
    </source>
</evidence>
<dbReference type="EMBL" id="CP133721">
    <property type="protein sequence ID" value="WMW77376.1"/>
    <property type="molecule type" value="Genomic_DNA"/>
</dbReference>
<dbReference type="PANTHER" id="PTHR32309:SF31">
    <property type="entry name" value="CAPSULAR EXOPOLYSACCHARIDE FAMILY"/>
    <property type="match status" value="1"/>
</dbReference>
<evidence type="ECO:0000256" key="1">
    <source>
        <dbReference type="SAM" id="Phobius"/>
    </source>
</evidence>
<dbReference type="RefSeq" id="WP_309531751.1">
    <property type="nucleotide sequence ID" value="NZ_CP133721.1"/>
</dbReference>
<sequence length="353" mass="39510">MAEKELTLKEILLEIGVWKTYFWSTKKFILLFIGIGFLAGIGYSFYKKPIYKATLTFALEDEKANSSLGGALGIASQFGVDLGGAKGGGAFSGPNLLELMKSRVMVEKALLASLPSDSKKTLADYYIEQNGWRDNWNEDNNEKLKKCTFPVGADRKKFTQTQDSILGIIHKALTEKALNVERKVKLTTIISVEFSNTDELFTKYFTEALTQNVSQFYIETRSKKARKNYEILKRQTDSVRGELGYAIKGVAVSNDAVFGLNPAMNVKRVPSVNRQVDVQANTAILTELVKNLELAKVDLRKETPLIQIIDTPILPLPFEKISFLKGGVIGAFIFGFFAILYVAAKKYWQDLMH</sequence>
<keyword evidence="1" id="KW-0472">Membrane</keyword>
<organism evidence="2 3">
    <name type="scientific">Flavobacterium nakdongensis</name>
    <dbReference type="NCBI Taxonomy" id="3073563"/>
    <lineage>
        <taxon>Bacteria</taxon>
        <taxon>Pseudomonadati</taxon>
        <taxon>Bacteroidota</taxon>
        <taxon>Flavobacteriia</taxon>
        <taxon>Flavobacteriales</taxon>
        <taxon>Flavobacteriaceae</taxon>
        <taxon>Flavobacterium</taxon>
    </lineage>
</organism>
<keyword evidence="3" id="KW-1185">Reference proteome</keyword>
<proteinExistence type="predicted"/>
<feature type="transmembrane region" description="Helical" evidence="1">
    <location>
        <begin position="323"/>
        <end position="344"/>
    </location>
</feature>
<feature type="transmembrane region" description="Helical" evidence="1">
    <location>
        <begin position="28"/>
        <end position="46"/>
    </location>
</feature>
<gene>
    <name evidence="2" type="ORF">RF683_07730</name>
</gene>
<name>A0ABY9R7Y4_9FLAO</name>
<dbReference type="PANTHER" id="PTHR32309">
    <property type="entry name" value="TYROSINE-PROTEIN KINASE"/>
    <property type="match status" value="1"/>
</dbReference>
<accession>A0ABY9R7Y4</accession>
<dbReference type="Proteomes" id="UP001180481">
    <property type="component" value="Chromosome"/>
</dbReference>
<evidence type="ECO:0000313" key="2">
    <source>
        <dbReference type="EMBL" id="WMW77376.1"/>
    </source>
</evidence>
<keyword evidence="1" id="KW-1133">Transmembrane helix</keyword>
<dbReference type="InterPro" id="IPR050445">
    <property type="entry name" value="Bact_polysacc_biosynth/exp"/>
</dbReference>
<protein>
    <submittedName>
        <fullName evidence="2">Lipopolysaccharide biosynthesis protein</fullName>
    </submittedName>
</protein>